<proteinExistence type="predicted"/>
<keyword evidence="2" id="KW-1185">Reference proteome</keyword>
<dbReference type="EMBL" id="CM039170">
    <property type="protein sequence ID" value="KAH9800267.1"/>
    <property type="molecule type" value="Genomic_DNA"/>
</dbReference>
<organism evidence="1 2">
    <name type="scientific">Citrus sinensis</name>
    <name type="common">Sweet orange</name>
    <name type="synonym">Citrus aurantium var. sinensis</name>
    <dbReference type="NCBI Taxonomy" id="2711"/>
    <lineage>
        <taxon>Eukaryota</taxon>
        <taxon>Viridiplantae</taxon>
        <taxon>Streptophyta</taxon>
        <taxon>Embryophyta</taxon>
        <taxon>Tracheophyta</taxon>
        <taxon>Spermatophyta</taxon>
        <taxon>Magnoliopsida</taxon>
        <taxon>eudicotyledons</taxon>
        <taxon>Gunneridae</taxon>
        <taxon>Pentapetalae</taxon>
        <taxon>rosids</taxon>
        <taxon>malvids</taxon>
        <taxon>Sapindales</taxon>
        <taxon>Rutaceae</taxon>
        <taxon>Aurantioideae</taxon>
        <taxon>Citrus</taxon>
    </lineage>
</organism>
<comment type="caution">
    <text evidence="1">The sequence shown here is derived from an EMBL/GenBank/DDBJ whole genome shotgun (WGS) entry which is preliminary data.</text>
</comment>
<accession>A0ACB8NPW7</accession>
<dbReference type="Proteomes" id="UP000829398">
    <property type="component" value="Chromosome 1"/>
</dbReference>
<gene>
    <name evidence="1" type="ORF">KPL71_000595</name>
</gene>
<protein>
    <submittedName>
        <fullName evidence="1">Ribosome biogenesis regulatory protein-like</fullName>
    </submittedName>
</protein>
<reference evidence="2" key="1">
    <citation type="journal article" date="2023" name="Hortic. Res.">
        <title>A chromosome-level phased genome enabling allele-level studies in sweet orange: a case study on citrus Huanglongbing tolerance.</title>
        <authorList>
            <person name="Wu B."/>
            <person name="Yu Q."/>
            <person name="Deng Z."/>
            <person name="Duan Y."/>
            <person name="Luo F."/>
            <person name="Gmitter F. Jr."/>
        </authorList>
    </citation>
    <scope>NUCLEOTIDE SEQUENCE [LARGE SCALE GENOMIC DNA]</scope>
    <source>
        <strain evidence="2">cv. Valencia</strain>
    </source>
</reference>
<name>A0ACB8NPW7_CITSI</name>
<evidence type="ECO:0000313" key="2">
    <source>
        <dbReference type="Proteomes" id="UP000829398"/>
    </source>
</evidence>
<sequence>MESQNQYEVDLGNLLAFNHSHHFPSLPSSREELVKECLEEGTKLVQAIADRLFNLPSTEDVDGPIVTLPPPTTKLPRSKHLPKPKPPTKWELFAKKKGIKKRKKDKVVWDEQTGTWKRRFGYDRVDDDRDVPIIEAKMTDEPGEDPFAKRQEEKKKRVAKQDKNRLQNLKQAAKVGALPSHVQLAATALPITGTQAAPKKFTKHELGDVAGIAATSTASGGKFDKKVPGEKAPKHQGKHRKFLPVVEGSGIGSREKEQTDKVLNKLFSKHSHEILNVEKVCWSHFVMFLWFLMWSQVFKDSFWEICSRFEYVLTWI</sequence>
<evidence type="ECO:0000313" key="1">
    <source>
        <dbReference type="EMBL" id="KAH9800267.1"/>
    </source>
</evidence>